<name>A0A9X2HD91_9HYPH</name>
<comment type="caution">
    <text evidence="3">The sequence shown here is derived from an EMBL/GenBank/DDBJ whole genome shotgun (WGS) entry which is preliminary data.</text>
</comment>
<protein>
    <recommendedName>
        <fullName evidence="2">Antitoxin</fullName>
    </recommendedName>
</protein>
<organism evidence="3 4">
    <name type="scientific">Aurantimonas marianensis</name>
    <dbReference type="NCBI Taxonomy" id="2920428"/>
    <lineage>
        <taxon>Bacteria</taxon>
        <taxon>Pseudomonadati</taxon>
        <taxon>Pseudomonadota</taxon>
        <taxon>Alphaproteobacteria</taxon>
        <taxon>Hyphomicrobiales</taxon>
        <taxon>Aurantimonadaceae</taxon>
        <taxon>Aurantimonas</taxon>
    </lineage>
</organism>
<dbReference type="Gene3D" id="3.40.1620.10">
    <property type="entry name" value="YefM-like domain"/>
    <property type="match status" value="1"/>
</dbReference>
<sequence>MATFTVHQAKTELSKLMARAEAGEEIVIARRDKPAVRLVPVGGSRRKDRVPGALKGMFAVSGGFFDPLPEDELQAWEGEHSFDPDR</sequence>
<keyword evidence="4" id="KW-1185">Reference proteome</keyword>
<dbReference type="PANTHER" id="PTHR35377">
    <property type="entry name" value="ANTITOXIN VAPB49-RELATED-RELATED"/>
    <property type="match status" value="1"/>
</dbReference>
<accession>A0A9X2HD91</accession>
<evidence type="ECO:0000313" key="3">
    <source>
        <dbReference type="EMBL" id="MCP3056342.1"/>
    </source>
</evidence>
<dbReference type="Pfam" id="PF02604">
    <property type="entry name" value="PhdYeFM_antitox"/>
    <property type="match status" value="1"/>
</dbReference>
<proteinExistence type="inferred from homology"/>
<dbReference type="EMBL" id="JALHBS010000089">
    <property type="protein sequence ID" value="MCP3056342.1"/>
    <property type="molecule type" value="Genomic_DNA"/>
</dbReference>
<gene>
    <name evidence="3" type="ORF">MJ956_14500</name>
</gene>
<dbReference type="RefSeq" id="WP_253965155.1">
    <property type="nucleotide sequence ID" value="NZ_JALHBS010000089.1"/>
</dbReference>
<dbReference type="InterPro" id="IPR036165">
    <property type="entry name" value="YefM-like_sf"/>
</dbReference>
<evidence type="ECO:0000313" key="4">
    <source>
        <dbReference type="Proteomes" id="UP001155220"/>
    </source>
</evidence>
<dbReference type="Proteomes" id="UP001155220">
    <property type="component" value="Unassembled WGS sequence"/>
</dbReference>
<dbReference type="SUPFAM" id="SSF143120">
    <property type="entry name" value="YefM-like"/>
    <property type="match status" value="1"/>
</dbReference>
<reference evidence="3" key="1">
    <citation type="submission" date="2022-03" db="EMBL/GenBank/DDBJ databases">
        <title>Aurantimonas Liuensis sp. Nov., isolated from the hadal seawater of the Mariana Trench.</title>
        <authorList>
            <person name="Liu R."/>
        </authorList>
    </citation>
    <scope>NUCLEOTIDE SEQUENCE</scope>
    <source>
        <strain evidence="3">LRZ36</strain>
    </source>
</reference>
<dbReference type="AlphaFoldDB" id="A0A9X2HD91"/>
<evidence type="ECO:0000256" key="2">
    <source>
        <dbReference type="RuleBase" id="RU362080"/>
    </source>
</evidence>
<dbReference type="PANTHER" id="PTHR35377:SF4">
    <property type="entry name" value="PREVENT-HOST-DEATH FAMILY PROTEIN"/>
    <property type="match status" value="1"/>
</dbReference>
<comment type="similarity">
    <text evidence="1 2">Belongs to the phD/YefM antitoxin family.</text>
</comment>
<evidence type="ECO:0000256" key="1">
    <source>
        <dbReference type="ARBA" id="ARBA00009981"/>
    </source>
</evidence>
<comment type="function">
    <text evidence="2">Antitoxin component of a type II toxin-antitoxin (TA) system.</text>
</comment>
<dbReference type="InterPro" id="IPR006442">
    <property type="entry name" value="Antitoxin_Phd/YefM"/>
</dbReference>
<dbReference type="InterPro" id="IPR051416">
    <property type="entry name" value="phD-YefM_TA_antitoxins"/>
</dbReference>
<dbReference type="NCBIfam" id="TIGR01552">
    <property type="entry name" value="phd_fam"/>
    <property type="match status" value="1"/>
</dbReference>